<dbReference type="PANTHER" id="PTHR31064">
    <property type="entry name" value="POTASSIUM TRANSPORT PROTEIN DDB_G0292412-RELATED"/>
    <property type="match status" value="1"/>
</dbReference>
<name>A0A1W5CWF8_9LECA</name>
<proteinExistence type="inferred from homology"/>
<dbReference type="PIRSF" id="PIRSF002450">
    <property type="entry name" value="K+_transpter_TRK"/>
    <property type="match status" value="1"/>
</dbReference>
<feature type="compositionally biased region" description="Basic and acidic residues" evidence="11">
    <location>
        <begin position="359"/>
        <end position="371"/>
    </location>
</feature>
<evidence type="ECO:0000313" key="12">
    <source>
        <dbReference type="EMBL" id="SLM34989.1"/>
    </source>
</evidence>
<feature type="compositionally biased region" description="Basic and acidic residues" evidence="11">
    <location>
        <begin position="139"/>
        <end position="149"/>
    </location>
</feature>
<feature type="transmembrane region" description="Helical" evidence="10">
    <location>
        <begin position="698"/>
        <end position="716"/>
    </location>
</feature>
<evidence type="ECO:0000256" key="9">
    <source>
        <dbReference type="ARBA" id="ARBA00023136"/>
    </source>
</evidence>
<comment type="similarity">
    <text evidence="2 10">Belongs to the TrkH potassium transport family.</text>
</comment>
<feature type="transmembrane region" description="Helical" evidence="10">
    <location>
        <begin position="571"/>
        <end position="593"/>
    </location>
</feature>
<dbReference type="EMBL" id="FWEW01000486">
    <property type="protein sequence ID" value="SLM34989.1"/>
    <property type="molecule type" value="Genomic_DNA"/>
</dbReference>
<keyword evidence="7 10" id="KW-1133">Transmembrane helix</keyword>
<feature type="region of interest" description="Disordered" evidence="11">
    <location>
        <begin position="796"/>
        <end position="841"/>
    </location>
</feature>
<keyword evidence="3 10" id="KW-0813">Transport</keyword>
<feature type="transmembrane region" description="Helical" evidence="10">
    <location>
        <begin position="31"/>
        <end position="51"/>
    </location>
</feature>
<feature type="compositionally biased region" description="Polar residues" evidence="11">
    <location>
        <begin position="183"/>
        <end position="195"/>
    </location>
</feature>
<keyword evidence="13" id="KW-1185">Reference proteome</keyword>
<feature type="region of interest" description="Disordered" evidence="11">
    <location>
        <begin position="129"/>
        <end position="215"/>
    </location>
</feature>
<dbReference type="InterPro" id="IPR004773">
    <property type="entry name" value="K/Na_transp_Trk1/HKT1"/>
</dbReference>
<dbReference type="InterPro" id="IPR051143">
    <property type="entry name" value="TrkH_K-transport"/>
</dbReference>
<accession>A0A1W5CWF8</accession>
<feature type="compositionally biased region" description="Basic and acidic residues" evidence="11">
    <location>
        <begin position="260"/>
        <end position="280"/>
    </location>
</feature>
<dbReference type="InterPro" id="IPR003445">
    <property type="entry name" value="Cat_transpt"/>
</dbReference>
<sequence length="880" mass="98632">MFGPFVESWDWVKAHNPGSPFKKRHLSFITLHYFYLIALTILGSIFLYPAGNMRYIDALFFSAGASTQSGLNTINVNDINTYQQVVLYLIPMIATPIFINTFVVFLRLYWFEKRFQHIVKEARNWRRTRSRSRTNTQVVEERDTGRESRGVNGRSIVVLRDGQQQDSQPTFEIRDDKTHQETENISGATLSATNEESPESRGQDQMSPSPNAGLQLPYSFHREITIADEAKEDRILSSATRNIPQRLNTEQHIAFLENQRNPKDKASLRIPGPRDFDRGDVPQTVDDEENGDPLTKYVTSAEPVGHRESNSDEAIDDLKQKQEEQQVKRNITIDAPDHPRLRPAKEGDTLSKFTSRRSGFSDKASHADSDKAPSTARPARLKHRTSTFGSLKSSASKEKDPMPYLSWQPTIGRNSAFVDLTEEQREELGGIEYRSLKTLALVLVAYYVGFHLLGVITLLPWIIRSRTRGPIVDSDGQSRAWWGIFTSASLFNDVGFTLTPDSFNSFETAVVPLLIGSFLIVIGNTGFPCMLRLVIWATSRFVPRNSVVWEEFKFLLDHPRRCFTLLFPSTATWWLFWILVVLNGIDIVFFIILDLNDPTVTTINPAGFRVLDGLFQAVSTRTAGFSVANLANLHPAIQVSYLIMMYISVFPIAISVRRTNVYEEKSLGIYGSSAEDSEDVKEPSYVGAHLRRQLSFDLWYLFLGLFIVAIAEGSHLQNTNEYSFTMFSCLFEIVSAYGTVGLSLGYPNIDSSFSTEFSVVSKLVIIAMMLRGRHRGLPYELDRAILLPSESQNQKEDIDAAKRMQKRNSSLSGNGPGANGLFRSGTAGTSGMATGRDREGDTAANMETVEHCRSNPTKGGLGRVMAGLAAVPERARELAG</sequence>
<evidence type="ECO:0000256" key="4">
    <source>
        <dbReference type="ARBA" id="ARBA00022538"/>
    </source>
</evidence>
<keyword evidence="5 10" id="KW-0812">Transmembrane</keyword>
<feature type="compositionally biased region" description="Basic and acidic residues" evidence="11">
    <location>
        <begin position="335"/>
        <end position="349"/>
    </location>
</feature>
<feature type="transmembrane region" description="Helical" evidence="10">
    <location>
        <begin position="439"/>
        <end position="463"/>
    </location>
</feature>
<evidence type="ECO:0000313" key="13">
    <source>
        <dbReference type="Proteomes" id="UP000192927"/>
    </source>
</evidence>
<dbReference type="Proteomes" id="UP000192927">
    <property type="component" value="Unassembled WGS sequence"/>
</dbReference>
<dbReference type="GO" id="GO:0005886">
    <property type="term" value="C:plasma membrane"/>
    <property type="evidence" value="ECO:0007669"/>
    <property type="project" value="InterPro"/>
</dbReference>
<protein>
    <recommendedName>
        <fullName evidence="10">Potassium transport protein</fullName>
    </recommendedName>
</protein>
<keyword evidence="4 10" id="KW-0633">Potassium transport</keyword>
<keyword evidence="8 10" id="KW-0406">Ion transport</keyword>
<keyword evidence="9 10" id="KW-0472">Membrane</keyword>
<evidence type="ECO:0000256" key="3">
    <source>
        <dbReference type="ARBA" id="ARBA00022448"/>
    </source>
</evidence>
<evidence type="ECO:0000256" key="11">
    <source>
        <dbReference type="SAM" id="MobiDB-lite"/>
    </source>
</evidence>
<feature type="transmembrane region" description="Helical" evidence="10">
    <location>
        <begin position="509"/>
        <end position="535"/>
    </location>
</feature>
<keyword evidence="6 10" id="KW-0630">Potassium</keyword>
<dbReference type="AlphaFoldDB" id="A0A1W5CWF8"/>
<organism evidence="12 13">
    <name type="scientific">Lasallia pustulata</name>
    <dbReference type="NCBI Taxonomy" id="136370"/>
    <lineage>
        <taxon>Eukaryota</taxon>
        <taxon>Fungi</taxon>
        <taxon>Dikarya</taxon>
        <taxon>Ascomycota</taxon>
        <taxon>Pezizomycotina</taxon>
        <taxon>Lecanoromycetes</taxon>
        <taxon>OSLEUM clade</taxon>
        <taxon>Umbilicariomycetidae</taxon>
        <taxon>Umbilicariales</taxon>
        <taxon>Umbilicariaceae</taxon>
        <taxon>Lasallia</taxon>
    </lineage>
</organism>
<dbReference type="NCBIfam" id="TIGR00934">
    <property type="entry name" value="2a38euk"/>
    <property type="match status" value="1"/>
</dbReference>
<reference evidence="13" key="1">
    <citation type="submission" date="2017-03" db="EMBL/GenBank/DDBJ databases">
        <authorList>
            <person name="Sharma R."/>
            <person name="Thines M."/>
        </authorList>
    </citation>
    <scope>NUCLEOTIDE SEQUENCE [LARGE SCALE GENOMIC DNA]</scope>
</reference>
<evidence type="ECO:0000256" key="7">
    <source>
        <dbReference type="ARBA" id="ARBA00022989"/>
    </source>
</evidence>
<evidence type="ECO:0000256" key="1">
    <source>
        <dbReference type="ARBA" id="ARBA00004141"/>
    </source>
</evidence>
<evidence type="ECO:0000256" key="10">
    <source>
        <dbReference type="PIRNR" id="PIRNR002450"/>
    </source>
</evidence>
<comment type="subcellular location">
    <subcellularLocation>
        <location evidence="1">Membrane</location>
        <topology evidence="1">Multi-pass membrane protein</topology>
    </subcellularLocation>
</comment>
<evidence type="ECO:0000256" key="6">
    <source>
        <dbReference type="ARBA" id="ARBA00022958"/>
    </source>
</evidence>
<evidence type="ECO:0000256" key="2">
    <source>
        <dbReference type="ARBA" id="ARBA00009137"/>
    </source>
</evidence>
<feature type="compositionally biased region" description="Basic and acidic residues" evidence="11">
    <location>
        <begin position="172"/>
        <end position="182"/>
    </location>
</feature>
<dbReference type="Pfam" id="PF02386">
    <property type="entry name" value="TrkH"/>
    <property type="match status" value="1"/>
</dbReference>
<dbReference type="GO" id="GO:1990573">
    <property type="term" value="P:potassium ion import across plasma membrane"/>
    <property type="evidence" value="ECO:0007669"/>
    <property type="project" value="TreeGrafter"/>
</dbReference>
<dbReference type="GO" id="GO:0030007">
    <property type="term" value="P:intracellular potassium ion homeostasis"/>
    <property type="evidence" value="ECO:0007669"/>
    <property type="project" value="UniProtKB-UniRule"/>
</dbReference>
<feature type="transmembrane region" description="Helical" evidence="10">
    <location>
        <begin position="636"/>
        <end position="656"/>
    </location>
</feature>
<dbReference type="PANTHER" id="PTHR31064:SF30">
    <property type="entry name" value="HIGH-AFFINITY POTASSIUM TRANSPORT PROTEIN-RELATED"/>
    <property type="match status" value="1"/>
</dbReference>
<feature type="compositionally biased region" description="Polar residues" evidence="11">
    <location>
        <begin position="203"/>
        <end position="212"/>
    </location>
</feature>
<feature type="region of interest" description="Disordered" evidence="11">
    <location>
        <begin position="259"/>
        <end position="404"/>
    </location>
</feature>
<dbReference type="GO" id="GO:0140107">
    <property type="term" value="F:high-affinity potassium ion transmembrane transporter activity"/>
    <property type="evidence" value="ECO:0007669"/>
    <property type="project" value="TreeGrafter"/>
</dbReference>
<evidence type="ECO:0000256" key="5">
    <source>
        <dbReference type="ARBA" id="ARBA00022692"/>
    </source>
</evidence>
<evidence type="ECO:0000256" key="8">
    <source>
        <dbReference type="ARBA" id="ARBA00023065"/>
    </source>
</evidence>
<feature type="transmembrane region" description="Helical" evidence="10">
    <location>
        <begin position="85"/>
        <end position="110"/>
    </location>
</feature>
<dbReference type="InterPro" id="IPR015958">
    <property type="entry name" value="Trk1_fungi"/>
</dbReference>
<feature type="compositionally biased region" description="Basic and acidic residues" evidence="11">
    <location>
        <begin position="304"/>
        <end position="327"/>
    </location>
</feature>
<feature type="compositionally biased region" description="Low complexity" evidence="11">
    <location>
        <begin position="824"/>
        <end position="834"/>
    </location>
</feature>